<proteinExistence type="inferred from homology"/>
<dbReference type="eggNOG" id="KOG4056">
    <property type="taxonomic scope" value="Eukaryota"/>
</dbReference>
<evidence type="ECO:0000256" key="5">
    <source>
        <dbReference type="ARBA" id="ARBA00022787"/>
    </source>
</evidence>
<dbReference type="Pfam" id="PF02064">
    <property type="entry name" value="MAS20"/>
    <property type="match status" value="1"/>
</dbReference>
<keyword evidence="6" id="KW-0653">Protein transport</keyword>
<name>B4G6A0_DROPE</name>
<gene>
    <name evidence="12" type="primary">Dper\GL23695</name>
    <name evidence="12" type="ORF">Dper_GL23695</name>
</gene>
<evidence type="ECO:0000256" key="4">
    <source>
        <dbReference type="ARBA" id="ARBA00022692"/>
    </source>
</evidence>
<dbReference type="GO" id="GO:0030150">
    <property type="term" value="P:protein import into mitochondrial matrix"/>
    <property type="evidence" value="ECO:0007669"/>
    <property type="project" value="TreeGrafter"/>
</dbReference>
<evidence type="ECO:0000256" key="3">
    <source>
        <dbReference type="ARBA" id="ARBA00022448"/>
    </source>
</evidence>
<dbReference type="InterPro" id="IPR023392">
    <property type="entry name" value="Tom20_dom_sf"/>
</dbReference>
<dbReference type="InterPro" id="IPR022422">
    <property type="entry name" value="MAS20_rcpt_metazoan"/>
</dbReference>
<dbReference type="PANTHER" id="PTHR12430">
    <property type="entry name" value="MITOCHONDRIAL IMPORT RECEPTOR SUBUNIT TOM20"/>
    <property type="match status" value="1"/>
</dbReference>
<accession>B4G6A0</accession>
<dbReference type="AlphaFoldDB" id="B4G6A0"/>
<keyword evidence="8" id="KW-0496">Mitochondrion</keyword>
<protein>
    <submittedName>
        <fullName evidence="12">GL23695</fullName>
    </submittedName>
</protein>
<keyword evidence="4 11" id="KW-0812">Transmembrane</keyword>
<dbReference type="GO" id="GO:0006886">
    <property type="term" value="P:intracellular protein transport"/>
    <property type="evidence" value="ECO:0007669"/>
    <property type="project" value="InterPro"/>
</dbReference>
<dbReference type="PRINTS" id="PR01989">
    <property type="entry name" value="EUOM20RECPTR"/>
</dbReference>
<dbReference type="OMA" id="ANAIMVC"/>
<keyword evidence="3" id="KW-0813">Transport</keyword>
<evidence type="ECO:0000313" key="13">
    <source>
        <dbReference type="Proteomes" id="UP000008744"/>
    </source>
</evidence>
<dbReference type="EMBL" id="CH479179">
    <property type="protein sequence ID" value="EDW23859.1"/>
    <property type="molecule type" value="Genomic_DNA"/>
</dbReference>
<dbReference type="HOGENOM" id="CLU_100000_1_0_1"/>
<dbReference type="GO" id="GO:0008320">
    <property type="term" value="F:protein transmembrane transporter activity"/>
    <property type="evidence" value="ECO:0007669"/>
    <property type="project" value="TreeGrafter"/>
</dbReference>
<keyword evidence="7 11" id="KW-1133">Transmembrane helix</keyword>
<evidence type="ECO:0000256" key="7">
    <source>
        <dbReference type="ARBA" id="ARBA00022989"/>
    </source>
</evidence>
<organism evidence="13">
    <name type="scientific">Drosophila persimilis</name>
    <name type="common">Fruit fly</name>
    <dbReference type="NCBI Taxonomy" id="7234"/>
    <lineage>
        <taxon>Eukaryota</taxon>
        <taxon>Metazoa</taxon>
        <taxon>Ecdysozoa</taxon>
        <taxon>Arthropoda</taxon>
        <taxon>Hexapoda</taxon>
        <taxon>Insecta</taxon>
        <taxon>Pterygota</taxon>
        <taxon>Neoptera</taxon>
        <taxon>Endopterygota</taxon>
        <taxon>Diptera</taxon>
        <taxon>Brachycera</taxon>
        <taxon>Muscomorpha</taxon>
        <taxon>Ephydroidea</taxon>
        <taxon>Drosophilidae</taxon>
        <taxon>Drosophila</taxon>
        <taxon>Sophophora</taxon>
    </lineage>
</organism>
<dbReference type="GO" id="GO:0006605">
    <property type="term" value="P:protein targeting"/>
    <property type="evidence" value="ECO:0007669"/>
    <property type="project" value="InterPro"/>
</dbReference>
<keyword evidence="13" id="KW-1185">Reference proteome</keyword>
<evidence type="ECO:0000256" key="10">
    <source>
        <dbReference type="SAM" id="MobiDB-lite"/>
    </source>
</evidence>
<dbReference type="PhylomeDB" id="B4G6A0"/>
<sequence>MASLGSVKLMALGTAGALFIGYCFYFDRKRTTAPDYKKRVHERRVRQATSHLGIGGGGTEPAGAADDNEEDDQDLVMQMHFVEEVKKGERHIKEGSVDEGLTHLCNAIMLCTHPGSLLEMLRANLPEALFRPLMMRLHELNQRSGSSSEDFSETTSDDTTRNSISSGTSTSQPGAVAAAVTAAAQEAGL</sequence>
<comment type="similarity">
    <text evidence="2">Belongs to the Tom20 family.</text>
</comment>
<reference evidence="12 13" key="1">
    <citation type="journal article" date="2007" name="Nature">
        <title>Evolution of genes and genomes on the Drosophila phylogeny.</title>
        <authorList>
            <consortium name="Drosophila 12 Genomes Consortium"/>
            <person name="Clark A.G."/>
            <person name="Eisen M.B."/>
            <person name="Smith D.R."/>
            <person name="Bergman C.M."/>
            <person name="Oliver B."/>
            <person name="Markow T.A."/>
            <person name="Kaufman T.C."/>
            <person name="Kellis M."/>
            <person name="Gelbart W."/>
            <person name="Iyer V.N."/>
            <person name="Pollard D.A."/>
            <person name="Sackton T.B."/>
            <person name="Larracuente A.M."/>
            <person name="Singh N.D."/>
            <person name="Abad J.P."/>
            <person name="Abt D.N."/>
            <person name="Adryan B."/>
            <person name="Aguade M."/>
            <person name="Akashi H."/>
            <person name="Anderson W.W."/>
            <person name="Aquadro C.F."/>
            <person name="Ardell D.H."/>
            <person name="Arguello R."/>
            <person name="Artieri C.G."/>
            <person name="Barbash D.A."/>
            <person name="Barker D."/>
            <person name="Barsanti P."/>
            <person name="Batterham P."/>
            <person name="Batzoglou S."/>
            <person name="Begun D."/>
            <person name="Bhutkar A."/>
            <person name="Blanco E."/>
            <person name="Bosak S.A."/>
            <person name="Bradley R.K."/>
            <person name="Brand A.D."/>
            <person name="Brent M.R."/>
            <person name="Brooks A.N."/>
            <person name="Brown R.H."/>
            <person name="Butlin R.K."/>
            <person name="Caggese C."/>
            <person name="Calvi B.R."/>
            <person name="Bernardo de Carvalho A."/>
            <person name="Caspi A."/>
            <person name="Castrezana S."/>
            <person name="Celniker S.E."/>
            <person name="Chang J.L."/>
            <person name="Chapple C."/>
            <person name="Chatterji S."/>
            <person name="Chinwalla A."/>
            <person name="Civetta A."/>
            <person name="Clifton S.W."/>
            <person name="Comeron J.M."/>
            <person name="Costello J.C."/>
            <person name="Coyne J.A."/>
            <person name="Daub J."/>
            <person name="David R.G."/>
            <person name="Delcher A.L."/>
            <person name="Delehaunty K."/>
            <person name="Do C.B."/>
            <person name="Ebling H."/>
            <person name="Edwards K."/>
            <person name="Eickbush T."/>
            <person name="Evans J.D."/>
            <person name="Filipski A."/>
            <person name="Findeiss S."/>
            <person name="Freyhult E."/>
            <person name="Fulton L."/>
            <person name="Fulton R."/>
            <person name="Garcia A.C."/>
            <person name="Gardiner A."/>
            <person name="Garfield D.A."/>
            <person name="Garvin B.E."/>
            <person name="Gibson G."/>
            <person name="Gilbert D."/>
            <person name="Gnerre S."/>
            <person name="Godfrey J."/>
            <person name="Good R."/>
            <person name="Gotea V."/>
            <person name="Gravely B."/>
            <person name="Greenberg A.J."/>
            <person name="Griffiths-Jones S."/>
            <person name="Gross S."/>
            <person name="Guigo R."/>
            <person name="Gustafson E.A."/>
            <person name="Haerty W."/>
            <person name="Hahn M.W."/>
            <person name="Halligan D.L."/>
            <person name="Halpern A.L."/>
            <person name="Halter G.M."/>
            <person name="Han M.V."/>
            <person name="Heger A."/>
            <person name="Hillier L."/>
            <person name="Hinrichs A.S."/>
            <person name="Holmes I."/>
            <person name="Hoskins R.A."/>
            <person name="Hubisz M.J."/>
            <person name="Hultmark D."/>
            <person name="Huntley M.A."/>
            <person name="Jaffe D.B."/>
            <person name="Jagadeeshan S."/>
            <person name="Jeck W.R."/>
            <person name="Johnson J."/>
            <person name="Jones C.D."/>
            <person name="Jordan W.C."/>
            <person name="Karpen G.H."/>
            <person name="Kataoka E."/>
            <person name="Keightley P.D."/>
            <person name="Kheradpour P."/>
            <person name="Kirkness E.F."/>
            <person name="Koerich L.B."/>
            <person name="Kristiansen K."/>
            <person name="Kudrna D."/>
            <person name="Kulathinal R.J."/>
            <person name="Kumar S."/>
            <person name="Kwok R."/>
            <person name="Lander E."/>
            <person name="Langley C.H."/>
            <person name="Lapoint R."/>
            <person name="Lazzaro B.P."/>
            <person name="Lee S.J."/>
            <person name="Levesque L."/>
            <person name="Li R."/>
            <person name="Lin C.F."/>
            <person name="Lin M.F."/>
            <person name="Lindblad-Toh K."/>
            <person name="Llopart A."/>
            <person name="Long M."/>
            <person name="Low L."/>
            <person name="Lozovsky E."/>
            <person name="Lu J."/>
            <person name="Luo M."/>
            <person name="Machado C.A."/>
            <person name="Makalowski W."/>
            <person name="Marzo M."/>
            <person name="Matsuda M."/>
            <person name="Matzkin L."/>
            <person name="McAllister B."/>
            <person name="McBride C.S."/>
            <person name="McKernan B."/>
            <person name="McKernan K."/>
            <person name="Mendez-Lago M."/>
            <person name="Minx P."/>
            <person name="Mollenhauer M.U."/>
            <person name="Montooth K."/>
            <person name="Mount S.M."/>
            <person name="Mu X."/>
            <person name="Myers E."/>
            <person name="Negre B."/>
            <person name="Newfeld S."/>
            <person name="Nielsen R."/>
            <person name="Noor M.A."/>
            <person name="O'Grady P."/>
            <person name="Pachter L."/>
            <person name="Papaceit M."/>
            <person name="Parisi M.J."/>
            <person name="Parisi M."/>
            <person name="Parts L."/>
            <person name="Pedersen J.S."/>
            <person name="Pesole G."/>
            <person name="Phillippy A.M."/>
            <person name="Ponting C.P."/>
            <person name="Pop M."/>
            <person name="Porcelli D."/>
            <person name="Powell J.R."/>
            <person name="Prohaska S."/>
            <person name="Pruitt K."/>
            <person name="Puig M."/>
            <person name="Quesneville H."/>
            <person name="Ram K.R."/>
            <person name="Rand D."/>
            <person name="Rasmussen M.D."/>
            <person name="Reed L.K."/>
            <person name="Reenan R."/>
            <person name="Reily A."/>
            <person name="Remington K.A."/>
            <person name="Rieger T.T."/>
            <person name="Ritchie M.G."/>
            <person name="Robin C."/>
            <person name="Rogers Y.H."/>
            <person name="Rohde C."/>
            <person name="Rozas J."/>
            <person name="Rubenfield M.J."/>
            <person name="Ruiz A."/>
            <person name="Russo S."/>
            <person name="Salzberg S.L."/>
            <person name="Sanchez-Gracia A."/>
            <person name="Saranga D.J."/>
            <person name="Sato H."/>
            <person name="Schaeffer S.W."/>
            <person name="Schatz M.C."/>
            <person name="Schlenke T."/>
            <person name="Schwartz R."/>
            <person name="Segarra C."/>
            <person name="Singh R.S."/>
            <person name="Sirot L."/>
            <person name="Sirota M."/>
            <person name="Sisneros N.B."/>
            <person name="Smith C.D."/>
            <person name="Smith T.F."/>
            <person name="Spieth J."/>
            <person name="Stage D.E."/>
            <person name="Stark A."/>
            <person name="Stephan W."/>
            <person name="Strausberg R.L."/>
            <person name="Strempel S."/>
            <person name="Sturgill D."/>
            <person name="Sutton G."/>
            <person name="Sutton G.G."/>
            <person name="Tao W."/>
            <person name="Teichmann S."/>
            <person name="Tobari Y.N."/>
            <person name="Tomimura Y."/>
            <person name="Tsolas J.M."/>
            <person name="Valente V.L."/>
            <person name="Venter E."/>
            <person name="Venter J.C."/>
            <person name="Vicario S."/>
            <person name="Vieira F.G."/>
            <person name="Vilella A.J."/>
            <person name="Villasante A."/>
            <person name="Walenz B."/>
            <person name="Wang J."/>
            <person name="Wasserman M."/>
            <person name="Watts T."/>
            <person name="Wilson D."/>
            <person name="Wilson R.K."/>
            <person name="Wing R.A."/>
            <person name="Wolfner M.F."/>
            <person name="Wong A."/>
            <person name="Wong G.K."/>
            <person name="Wu C.I."/>
            <person name="Wu G."/>
            <person name="Yamamoto D."/>
            <person name="Yang H.P."/>
            <person name="Yang S.P."/>
            <person name="Yorke J.A."/>
            <person name="Yoshida K."/>
            <person name="Zdobnov E."/>
            <person name="Zhang P."/>
            <person name="Zhang Y."/>
            <person name="Zimin A.V."/>
            <person name="Baldwin J."/>
            <person name="Abdouelleil A."/>
            <person name="Abdulkadir J."/>
            <person name="Abebe A."/>
            <person name="Abera B."/>
            <person name="Abreu J."/>
            <person name="Acer S.C."/>
            <person name="Aftuck L."/>
            <person name="Alexander A."/>
            <person name="An P."/>
            <person name="Anderson E."/>
            <person name="Anderson S."/>
            <person name="Arachi H."/>
            <person name="Azer M."/>
            <person name="Bachantsang P."/>
            <person name="Barry A."/>
            <person name="Bayul T."/>
            <person name="Berlin A."/>
            <person name="Bessette D."/>
            <person name="Bloom T."/>
            <person name="Blye J."/>
            <person name="Boguslavskiy L."/>
            <person name="Bonnet C."/>
            <person name="Boukhgalter B."/>
            <person name="Bourzgui I."/>
            <person name="Brown A."/>
            <person name="Cahill P."/>
            <person name="Channer S."/>
            <person name="Cheshatsang Y."/>
            <person name="Chuda L."/>
            <person name="Citroen M."/>
            <person name="Collymore A."/>
            <person name="Cooke P."/>
            <person name="Costello M."/>
            <person name="D'Aco K."/>
            <person name="Daza R."/>
            <person name="De Haan G."/>
            <person name="DeGray S."/>
            <person name="DeMaso C."/>
            <person name="Dhargay N."/>
            <person name="Dooley K."/>
            <person name="Dooley E."/>
            <person name="Doricent M."/>
            <person name="Dorje P."/>
            <person name="Dorjee K."/>
            <person name="Dupes A."/>
            <person name="Elong R."/>
            <person name="Falk J."/>
            <person name="Farina A."/>
            <person name="Faro S."/>
            <person name="Ferguson D."/>
            <person name="Fisher S."/>
            <person name="Foley C.D."/>
            <person name="Franke A."/>
            <person name="Friedrich D."/>
            <person name="Gadbois L."/>
            <person name="Gearin G."/>
            <person name="Gearin C.R."/>
            <person name="Giannoukos G."/>
            <person name="Goode T."/>
            <person name="Graham J."/>
            <person name="Grandbois E."/>
            <person name="Grewal S."/>
            <person name="Gyaltsen K."/>
            <person name="Hafez N."/>
            <person name="Hagos B."/>
            <person name="Hall J."/>
            <person name="Henson C."/>
            <person name="Hollinger A."/>
            <person name="Honan T."/>
            <person name="Huard M.D."/>
            <person name="Hughes L."/>
            <person name="Hurhula B."/>
            <person name="Husby M.E."/>
            <person name="Kamat A."/>
            <person name="Kanga B."/>
            <person name="Kashin S."/>
            <person name="Khazanovich D."/>
            <person name="Kisner P."/>
            <person name="Lance K."/>
            <person name="Lara M."/>
            <person name="Lee W."/>
            <person name="Lennon N."/>
            <person name="Letendre F."/>
            <person name="LeVine R."/>
            <person name="Lipovsky A."/>
            <person name="Liu X."/>
            <person name="Liu J."/>
            <person name="Liu S."/>
            <person name="Lokyitsang T."/>
            <person name="Lokyitsang Y."/>
            <person name="Lubonja R."/>
            <person name="Lui A."/>
            <person name="MacDonald P."/>
            <person name="Magnisalis V."/>
            <person name="Maru K."/>
            <person name="Matthews C."/>
            <person name="McCusker W."/>
            <person name="McDonough S."/>
            <person name="Mehta T."/>
            <person name="Meldrim J."/>
            <person name="Meneus L."/>
            <person name="Mihai O."/>
            <person name="Mihalev A."/>
            <person name="Mihova T."/>
            <person name="Mittelman R."/>
            <person name="Mlenga V."/>
            <person name="Montmayeur A."/>
            <person name="Mulrain L."/>
            <person name="Navidi A."/>
            <person name="Naylor J."/>
            <person name="Negash T."/>
            <person name="Nguyen T."/>
            <person name="Nguyen N."/>
            <person name="Nicol R."/>
            <person name="Norbu C."/>
            <person name="Norbu N."/>
            <person name="Novod N."/>
            <person name="O'Neill B."/>
            <person name="Osman S."/>
            <person name="Markiewicz E."/>
            <person name="Oyono O.L."/>
            <person name="Patti C."/>
            <person name="Phunkhang P."/>
            <person name="Pierre F."/>
            <person name="Priest M."/>
            <person name="Raghuraman S."/>
            <person name="Rege F."/>
            <person name="Reyes R."/>
            <person name="Rise C."/>
            <person name="Rogov P."/>
            <person name="Ross K."/>
            <person name="Ryan E."/>
            <person name="Settipalli S."/>
            <person name="Shea T."/>
            <person name="Sherpa N."/>
            <person name="Shi L."/>
            <person name="Shih D."/>
            <person name="Sparrow T."/>
            <person name="Spaulding J."/>
            <person name="Stalker J."/>
            <person name="Stange-Thomann N."/>
            <person name="Stavropoulos S."/>
            <person name="Stone C."/>
            <person name="Strader C."/>
            <person name="Tesfaye S."/>
            <person name="Thomson T."/>
            <person name="Thoulutsang Y."/>
            <person name="Thoulutsang D."/>
            <person name="Topham K."/>
            <person name="Topping I."/>
            <person name="Tsamla T."/>
            <person name="Vassiliev H."/>
            <person name="Vo A."/>
            <person name="Wangchuk T."/>
            <person name="Wangdi T."/>
            <person name="Weiand M."/>
            <person name="Wilkinson J."/>
            <person name="Wilson A."/>
            <person name="Yadav S."/>
            <person name="Young G."/>
            <person name="Yu Q."/>
            <person name="Zembek L."/>
            <person name="Zhong D."/>
            <person name="Zimmer A."/>
            <person name="Zwirko Z."/>
            <person name="Jaffe D.B."/>
            <person name="Alvarez P."/>
            <person name="Brockman W."/>
            <person name="Butler J."/>
            <person name="Chin C."/>
            <person name="Gnerre S."/>
            <person name="Grabherr M."/>
            <person name="Kleber M."/>
            <person name="Mauceli E."/>
            <person name="MacCallum I."/>
        </authorList>
    </citation>
    <scope>NUCLEOTIDE SEQUENCE [LARGE SCALE GENOMIC DNA]</scope>
    <source>
        <strain evidence="13">MSH-3 / Tucson 14011-0111.49</strain>
    </source>
</reference>
<evidence type="ECO:0000256" key="1">
    <source>
        <dbReference type="ARBA" id="ARBA00004572"/>
    </source>
</evidence>
<evidence type="ECO:0000256" key="8">
    <source>
        <dbReference type="ARBA" id="ARBA00023128"/>
    </source>
</evidence>
<evidence type="ECO:0000256" key="2">
    <source>
        <dbReference type="ARBA" id="ARBA00005792"/>
    </source>
</evidence>
<dbReference type="SUPFAM" id="SSF47157">
    <property type="entry name" value="Mitochondrial import receptor subunit Tom20"/>
    <property type="match status" value="1"/>
</dbReference>
<dbReference type="GO" id="GO:0016031">
    <property type="term" value="P:tRNA import into mitochondrion"/>
    <property type="evidence" value="ECO:0007669"/>
    <property type="project" value="TreeGrafter"/>
</dbReference>
<keyword evidence="9 11" id="KW-0472">Membrane</keyword>
<keyword evidence="5" id="KW-1000">Mitochondrion outer membrane</keyword>
<evidence type="ECO:0000256" key="11">
    <source>
        <dbReference type="SAM" id="Phobius"/>
    </source>
</evidence>
<dbReference type="Proteomes" id="UP000008744">
    <property type="component" value="Unassembled WGS sequence"/>
</dbReference>
<feature type="region of interest" description="Disordered" evidence="10">
    <location>
        <begin position="141"/>
        <end position="189"/>
    </location>
</feature>
<dbReference type="GO" id="GO:0005742">
    <property type="term" value="C:mitochondrial outer membrane translocase complex"/>
    <property type="evidence" value="ECO:0007669"/>
    <property type="project" value="InterPro"/>
</dbReference>
<dbReference type="PANTHER" id="PTHR12430:SF0">
    <property type="entry name" value="TRANSLOCASE OF OUTER MITOCHONDRIAL MEMBRANE 20"/>
    <property type="match status" value="1"/>
</dbReference>
<dbReference type="GO" id="GO:0030943">
    <property type="term" value="F:mitochondrion targeting sequence binding"/>
    <property type="evidence" value="ECO:0007669"/>
    <property type="project" value="TreeGrafter"/>
</dbReference>
<dbReference type="STRING" id="7234.B4G6A0"/>
<dbReference type="OrthoDB" id="2154253at2759"/>
<dbReference type="PRINTS" id="PR00351">
    <property type="entry name" value="OM20RECEPTOR"/>
</dbReference>
<feature type="compositionally biased region" description="Polar residues" evidence="10">
    <location>
        <begin position="161"/>
        <end position="173"/>
    </location>
</feature>
<feature type="compositionally biased region" description="Low complexity" evidence="10">
    <location>
        <begin position="175"/>
        <end position="189"/>
    </location>
</feature>
<feature type="region of interest" description="Disordered" evidence="10">
    <location>
        <begin position="37"/>
        <end position="68"/>
    </location>
</feature>
<dbReference type="Gene3D" id="1.20.960.10">
    <property type="entry name" value="Mitochondrial outer membrane translocase complex, subunit Tom20 domain"/>
    <property type="match status" value="1"/>
</dbReference>
<dbReference type="InterPro" id="IPR002056">
    <property type="entry name" value="MAS20"/>
</dbReference>
<evidence type="ECO:0000313" key="12">
    <source>
        <dbReference type="EMBL" id="EDW23859.1"/>
    </source>
</evidence>
<evidence type="ECO:0000256" key="9">
    <source>
        <dbReference type="ARBA" id="ARBA00023136"/>
    </source>
</evidence>
<evidence type="ECO:0000256" key="6">
    <source>
        <dbReference type="ARBA" id="ARBA00022927"/>
    </source>
</evidence>
<feature type="transmembrane region" description="Helical" evidence="11">
    <location>
        <begin position="6"/>
        <end position="26"/>
    </location>
</feature>
<comment type="subcellular location">
    <subcellularLocation>
        <location evidence="1">Mitochondrion outer membrane</location>
        <topology evidence="1">Single-pass membrane protein</topology>
    </subcellularLocation>
</comment>